<comment type="caution">
    <text evidence="1">The sequence shown here is derived from an EMBL/GenBank/DDBJ whole genome shotgun (WGS) entry which is preliminary data.</text>
</comment>
<sequence length="125" mass="14953">MVNRFENIEFKRFDFDNERIMVMLKLNKTFSLYKKNSHISHLGFFTFLIIFEIFNLCSSVILHLFCFSHKRKKEKEKERIILEVFFAASLPTNLSLNPSFLQLWVASIFISSPTEIFLLIWFLGF</sequence>
<protein>
    <submittedName>
        <fullName evidence="1">Uncharacterized protein</fullName>
    </submittedName>
</protein>
<evidence type="ECO:0000313" key="1">
    <source>
        <dbReference type="EMBL" id="KAI3691771.1"/>
    </source>
</evidence>
<evidence type="ECO:0000313" key="2">
    <source>
        <dbReference type="Proteomes" id="UP001055879"/>
    </source>
</evidence>
<keyword evidence="2" id="KW-1185">Reference proteome</keyword>
<organism evidence="1 2">
    <name type="scientific">Arctium lappa</name>
    <name type="common">Greater burdock</name>
    <name type="synonym">Lappa major</name>
    <dbReference type="NCBI Taxonomy" id="4217"/>
    <lineage>
        <taxon>Eukaryota</taxon>
        <taxon>Viridiplantae</taxon>
        <taxon>Streptophyta</taxon>
        <taxon>Embryophyta</taxon>
        <taxon>Tracheophyta</taxon>
        <taxon>Spermatophyta</taxon>
        <taxon>Magnoliopsida</taxon>
        <taxon>eudicotyledons</taxon>
        <taxon>Gunneridae</taxon>
        <taxon>Pentapetalae</taxon>
        <taxon>asterids</taxon>
        <taxon>campanulids</taxon>
        <taxon>Asterales</taxon>
        <taxon>Asteraceae</taxon>
        <taxon>Carduoideae</taxon>
        <taxon>Cardueae</taxon>
        <taxon>Arctiinae</taxon>
        <taxon>Arctium</taxon>
    </lineage>
</organism>
<dbReference type="EMBL" id="CM042057">
    <property type="protein sequence ID" value="KAI3691771.1"/>
    <property type="molecule type" value="Genomic_DNA"/>
</dbReference>
<dbReference type="Proteomes" id="UP001055879">
    <property type="component" value="Linkage Group LG11"/>
</dbReference>
<accession>A0ACB8Z2T3</accession>
<gene>
    <name evidence="1" type="ORF">L6452_31573</name>
</gene>
<reference evidence="1 2" key="2">
    <citation type="journal article" date="2022" name="Mol. Ecol. Resour.">
        <title>The genomes of chicory, endive, great burdock and yacon provide insights into Asteraceae paleo-polyploidization history and plant inulin production.</title>
        <authorList>
            <person name="Fan W."/>
            <person name="Wang S."/>
            <person name="Wang H."/>
            <person name="Wang A."/>
            <person name="Jiang F."/>
            <person name="Liu H."/>
            <person name="Zhao H."/>
            <person name="Xu D."/>
            <person name="Zhang Y."/>
        </authorList>
    </citation>
    <scope>NUCLEOTIDE SEQUENCE [LARGE SCALE GENOMIC DNA]</scope>
    <source>
        <strain evidence="2">cv. Niubang</strain>
    </source>
</reference>
<reference evidence="2" key="1">
    <citation type="journal article" date="2022" name="Mol. Ecol. Resour.">
        <title>The genomes of chicory, endive, great burdock and yacon provide insights into Asteraceae palaeo-polyploidization history and plant inulin production.</title>
        <authorList>
            <person name="Fan W."/>
            <person name="Wang S."/>
            <person name="Wang H."/>
            <person name="Wang A."/>
            <person name="Jiang F."/>
            <person name="Liu H."/>
            <person name="Zhao H."/>
            <person name="Xu D."/>
            <person name="Zhang Y."/>
        </authorList>
    </citation>
    <scope>NUCLEOTIDE SEQUENCE [LARGE SCALE GENOMIC DNA]</scope>
    <source>
        <strain evidence="2">cv. Niubang</strain>
    </source>
</reference>
<name>A0ACB8Z2T3_ARCLA</name>
<proteinExistence type="predicted"/>